<dbReference type="PANTHER" id="PTHR10353">
    <property type="entry name" value="GLYCOSYL HYDROLASE"/>
    <property type="match status" value="1"/>
</dbReference>
<evidence type="ECO:0000256" key="1">
    <source>
        <dbReference type="ARBA" id="ARBA00023295"/>
    </source>
</evidence>
<dbReference type="SUPFAM" id="SSF51445">
    <property type="entry name" value="(Trans)glycosidases"/>
    <property type="match status" value="1"/>
</dbReference>
<dbReference type="RefSeq" id="WP_205009640.1">
    <property type="nucleotide sequence ID" value="NZ_JAFBEH010000019.1"/>
</dbReference>
<gene>
    <name evidence="3" type="ORF">JOC28_001097</name>
</gene>
<proteinExistence type="inferred from homology"/>
<keyword evidence="3" id="KW-0378">Hydrolase</keyword>
<accession>A0ABS2PTG3</accession>
<dbReference type="Pfam" id="PF00232">
    <property type="entry name" value="Glyco_hydro_1"/>
    <property type="match status" value="1"/>
</dbReference>
<name>A0ABS2PTG3_9STRE</name>
<keyword evidence="4" id="KW-1185">Reference proteome</keyword>
<comment type="similarity">
    <text evidence="2">Belongs to the glycosyl hydrolase 1 family.</text>
</comment>
<evidence type="ECO:0000313" key="4">
    <source>
        <dbReference type="Proteomes" id="UP000697472"/>
    </source>
</evidence>
<evidence type="ECO:0000256" key="2">
    <source>
        <dbReference type="RuleBase" id="RU003690"/>
    </source>
</evidence>
<reference evidence="3 4" key="1">
    <citation type="submission" date="2021-01" db="EMBL/GenBank/DDBJ databases">
        <title>Genomic Encyclopedia of Type Strains, Phase IV (KMG-IV): sequencing the most valuable type-strain genomes for metagenomic binning, comparative biology and taxonomic classification.</title>
        <authorList>
            <person name="Goeker M."/>
        </authorList>
    </citation>
    <scope>NUCLEOTIDE SEQUENCE [LARGE SCALE GENOMIC DNA]</scope>
    <source>
        <strain evidence="3 4">DSM 27382</strain>
    </source>
</reference>
<dbReference type="EC" id="3.2.1.86" evidence="3"/>
<dbReference type="NCBIfam" id="NF007158">
    <property type="entry name" value="PRK09593.1"/>
    <property type="match status" value="1"/>
</dbReference>
<evidence type="ECO:0000313" key="3">
    <source>
        <dbReference type="EMBL" id="MBM7642799.1"/>
    </source>
</evidence>
<sequence length="490" mass="56087">MVKQFPEGFLWGGATAANQYEGAWDLDGRGPATSDTSRAVDPEKRKTMEGEFTTPMTLEKVKFALEDTEGLYPKRWGSDFYHRYKEDIALMAEMGFKTFRLSIAWSRIFPKGDELEPNEAGLAFYDKVFDELNKYGIEPLVTLSHYEFPLHLATEYGGWKNRQVIDFFVRYAETVLKRYKGKVKYWLTFNEINILGMTGYLSGGLLFEDGKLNLQEMYQAVHHQFIASSLATKAAHAIDPENKVGMMLARMESYAATCHPDDVMEAIHKDHSNLFYSDVQVRGKYPSYMNRFFKENGIEVVFEPGDEAILKQYPVDFMSFSYYMSSVTRSPKNQTEEQKATAGNLILGEANPYLEASDWGWQIDPVGLRVTLNKLYDRYQVPLMIVENGLGALDKVEEDGSIHDSYRIDYLEKHIQQMYEAIEDGVELMGYTPWGCIDLVSASTSEMSKRYGFVYVDADDQGNGSFDRSRKDSFFWYKDVIASNASNILK</sequence>
<dbReference type="PROSITE" id="PS00653">
    <property type="entry name" value="GLYCOSYL_HYDROL_F1_2"/>
    <property type="match status" value="1"/>
</dbReference>
<dbReference type="PRINTS" id="PR00131">
    <property type="entry name" value="GLHYDRLASE1"/>
</dbReference>
<dbReference type="NCBIfam" id="NF007356">
    <property type="entry name" value="PRK09852.1"/>
    <property type="match status" value="1"/>
</dbReference>
<dbReference type="GO" id="GO:0008706">
    <property type="term" value="F:6-phospho-beta-glucosidase activity"/>
    <property type="evidence" value="ECO:0007669"/>
    <property type="project" value="UniProtKB-EC"/>
</dbReference>
<dbReference type="InterPro" id="IPR017853">
    <property type="entry name" value="GH"/>
</dbReference>
<dbReference type="InterPro" id="IPR001360">
    <property type="entry name" value="Glyco_hydro_1"/>
</dbReference>
<dbReference type="Gene3D" id="3.20.20.80">
    <property type="entry name" value="Glycosidases"/>
    <property type="match status" value="1"/>
</dbReference>
<comment type="caution">
    <text evidence="3">The sequence shown here is derived from an EMBL/GenBank/DDBJ whole genome shotgun (WGS) entry which is preliminary data.</text>
</comment>
<dbReference type="EMBL" id="JAFBEH010000019">
    <property type="protein sequence ID" value="MBM7642799.1"/>
    <property type="molecule type" value="Genomic_DNA"/>
</dbReference>
<dbReference type="PANTHER" id="PTHR10353:SF122">
    <property type="entry name" value="6-PHOSPHO-BETA-GLUCOSIDASE ASCB-RELATED"/>
    <property type="match status" value="1"/>
</dbReference>
<dbReference type="Proteomes" id="UP000697472">
    <property type="component" value="Unassembled WGS sequence"/>
</dbReference>
<keyword evidence="1 3" id="KW-0326">Glycosidase</keyword>
<protein>
    <submittedName>
        <fullName evidence="3">6-phospho-beta-glucosidase</fullName>
        <ecNumber evidence="3">3.2.1.86</ecNumber>
    </submittedName>
</protein>
<organism evidence="3 4">
    <name type="scientific">Streptococcus loxodontisalivarius</name>
    <dbReference type="NCBI Taxonomy" id="1349415"/>
    <lineage>
        <taxon>Bacteria</taxon>
        <taxon>Bacillati</taxon>
        <taxon>Bacillota</taxon>
        <taxon>Bacilli</taxon>
        <taxon>Lactobacillales</taxon>
        <taxon>Streptococcaceae</taxon>
        <taxon>Streptococcus</taxon>
    </lineage>
</organism>
<dbReference type="InterPro" id="IPR033132">
    <property type="entry name" value="GH_1_N_CS"/>
</dbReference>